<gene>
    <name evidence="1" type="ORF">CPY51_28490</name>
</gene>
<accession>A0A2W4CCL9</accession>
<name>A0A2W4CCL9_9HYPH</name>
<comment type="caution">
    <text evidence="1">The sequence shown here is derived from an EMBL/GenBank/DDBJ whole genome shotgun (WGS) entry which is preliminary data.</text>
</comment>
<evidence type="ECO:0000313" key="1">
    <source>
        <dbReference type="EMBL" id="PZM08615.1"/>
    </source>
</evidence>
<dbReference type="EMBL" id="PCDP01000068">
    <property type="protein sequence ID" value="PZM08615.1"/>
    <property type="molecule type" value="Genomic_DNA"/>
</dbReference>
<keyword evidence="2" id="KW-1185">Reference proteome</keyword>
<protein>
    <submittedName>
        <fullName evidence="1">Uncharacterized protein</fullName>
    </submittedName>
</protein>
<reference evidence="1 2" key="1">
    <citation type="journal article" date="2018" name="Sci. Rep.">
        <title>Rhizobium tumorigenes sp. nov., a novel plant tumorigenic bacterium isolated from cane gall tumors on thornless blackberry.</title>
        <authorList>
            <person name="Kuzmanovi N."/>
            <person name="Smalla K."/>
            <person name="Gronow S."/>
            <person name="PuBawska J."/>
        </authorList>
    </citation>
    <scope>NUCLEOTIDE SEQUENCE [LARGE SCALE GENOMIC DNA]</scope>
    <source>
        <strain evidence="1 2">CCBAU 85046</strain>
    </source>
</reference>
<organism evidence="1 2">
    <name type="scientific">Rhizobium tubonense</name>
    <dbReference type="NCBI Taxonomy" id="484088"/>
    <lineage>
        <taxon>Bacteria</taxon>
        <taxon>Pseudomonadati</taxon>
        <taxon>Pseudomonadota</taxon>
        <taxon>Alphaproteobacteria</taxon>
        <taxon>Hyphomicrobiales</taxon>
        <taxon>Rhizobiaceae</taxon>
        <taxon>Rhizobium/Agrobacterium group</taxon>
        <taxon>Rhizobium</taxon>
    </lineage>
</organism>
<dbReference type="AlphaFoldDB" id="A0A2W4CCL9"/>
<proteinExistence type="predicted"/>
<sequence length="96" mass="10491">MSQSYNLNPDCSLLTVPNEKITQPPLHGSVQVVKGTVFSHYKSPPLSKCNSRPVVGVVEYYTSKPGYAGTDSYRARISYGNGRIDDVTININVIAD</sequence>
<dbReference type="Proteomes" id="UP000248925">
    <property type="component" value="Unassembled WGS sequence"/>
</dbReference>
<evidence type="ECO:0000313" key="2">
    <source>
        <dbReference type="Proteomes" id="UP000248925"/>
    </source>
</evidence>